<dbReference type="OrthoDB" id="6480633at2759"/>
<reference evidence="14" key="2">
    <citation type="submission" date="2025-09" db="UniProtKB">
        <authorList>
            <consortium name="Ensembl"/>
        </authorList>
    </citation>
    <scope>IDENTIFICATION</scope>
</reference>
<feature type="domain" description="Sushi" evidence="13">
    <location>
        <begin position="275"/>
        <end position="334"/>
    </location>
</feature>
<dbReference type="FunFam" id="2.10.70.10:FF:000014">
    <property type="entry name" value="Membrane cofactor protein"/>
    <property type="match status" value="2"/>
</dbReference>
<evidence type="ECO:0000256" key="10">
    <source>
        <dbReference type="PROSITE-ProRule" id="PRU00302"/>
    </source>
</evidence>
<dbReference type="PANTHER" id="PTHR19325">
    <property type="entry name" value="COMPLEMENT COMPONENT-RELATED SUSHI DOMAIN-CONTAINING"/>
    <property type="match status" value="1"/>
</dbReference>
<organism evidence="14 15">
    <name type="scientific">Leptobrachium leishanense</name>
    <name type="common">Leishan spiny toad</name>
    <dbReference type="NCBI Taxonomy" id="445787"/>
    <lineage>
        <taxon>Eukaryota</taxon>
        <taxon>Metazoa</taxon>
        <taxon>Chordata</taxon>
        <taxon>Craniata</taxon>
        <taxon>Vertebrata</taxon>
        <taxon>Euteleostomi</taxon>
        <taxon>Amphibia</taxon>
        <taxon>Batrachia</taxon>
        <taxon>Anura</taxon>
        <taxon>Pelobatoidea</taxon>
        <taxon>Megophryidae</taxon>
        <taxon>Leptobrachium</taxon>
    </lineage>
</organism>
<dbReference type="InterPro" id="IPR027789">
    <property type="entry name" value="Syndecan/Neurexin_dom"/>
</dbReference>
<sequence length="639" mass="71140">MVLSMGCVIRSCSLFAFAVFVTVIVCVQGDCGPPPVIEHTQPITETTFPIDSTIAYDCDRSSGYYEIPNKIKTITCQGDSTWTQIPEFCTRACEPPPRITFAELQQTYIDMNIFLNGTVVQYNCKPGYRRKPGTSTSITCLDDFTWSPYDTFCERRSCQHPGEVANGDLEFVDFLFGSRVTYTCNLGYRMTTKRNYRDCLASGTWSGALPDCEVQICPPPATVDNGRFHPEKEVYEYLNAITYECDKGFDVVGEASIHCTEHGTWSSSAPDCKNVVCEDPSVSESSRLSGFVGPYHLNHQVTFKCKEGLIMNGSSSVKCNIDSQWEPALPECLDGCYAPPVKPFEELQPEYSTQAIFRANSKVEYSCIPGYESKSLNTRKCEGKLQWNPQKTLCEAISCRDPPMVQGGNHLGGTFTFGTTVTYKCDKGYKMTSESNVLACQADRSWGPKLPVCDAIICPSLHIPNGTLKPLKNEYKYMDSVSIRCSGMLHQIGKKMIRCQEDGTWDSDIPQCKAFICVIPKDQHFADLMDISGERIHYFDVKLQCETGYTLKGASDVKCSFSGQWESALPSCEHIHNPIPLIIGIVVGCVLVILLVLIVIMVWKKKHSGTYYADCPQSTNKASAYQKHVNQSQIKETGA</sequence>
<dbReference type="CDD" id="cd00033">
    <property type="entry name" value="CCP"/>
    <property type="match status" value="8"/>
</dbReference>
<evidence type="ECO:0000256" key="1">
    <source>
        <dbReference type="ARBA" id="ARBA00004479"/>
    </source>
</evidence>
<evidence type="ECO:0000259" key="13">
    <source>
        <dbReference type="PROSITE" id="PS50923"/>
    </source>
</evidence>
<keyword evidence="4 12" id="KW-0732">Signal</keyword>
<dbReference type="Gene3D" id="2.10.70.10">
    <property type="entry name" value="Complement Module, domain 1"/>
    <property type="match status" value="9"/>
</dbReference>
<name>A0A8C5MN88_9ANUR</name>
<comment type="subcellular location">
    <subcellularLocation>
        <location evidence="1">Membrane</location>
        <topology evidence="1">Single-pass type I membrane protein</topology>
    </subcellularLocation>
</comment>
<keyword evidence="9" id="KW-0325">Glycoprotein</keyword>
<evidence type="ECO:0000256" key="8">
    <source>
        <dbReference type="ARBA" id="ARBA00023157"/>
    </source>
</evidence>
<feature type="domain" description="Sushi" evidence="13">
    <location>
        <begin position="91"/>
        <end position="155"/>
    </location>
</feature>
<feature type="chain" id="PRO_5034612729" description="Sushi domain-containing protein" evidence="12">
    <location>
        <begin position="30"/>
        <end position="639"/>
    </location>
</feature>
<keyword evidence="7 11" id="KW-0472">Membrane</keyword>
<evidence type="ECO:0000313" key="14">
    <source>
        <dbReference type="Ensembl" id="ENSLLEP00000015736.1"/>
    </source>
</evidence>
<keyword evidence="6 11" id="KW-1133">Transmembrane helix</keyword>
<evidence type="ECO:0000256" key="2">
    <source>
        <dbReference type="ARBA" id="ARBA00022659"/>
    </source>
</evidence>
<feature type="domain" description="Sushi" evidence="13">
    <location>
        <begin position="515"/>
        <end position="574"/>
    </location>
</feature>
<keyword evidence="15" id="KW-1185">Reference proteome</keyword>
<feature type="disulfide bond" evidence="10">
    <location>
        <begin position="367"/>
        <end position="394"/>
    </location>
</feature>
<dbReference type="AlphaFoldDB" id="A0A8C5MN88"/>
<dbReference type="Pfam" id="PF00084">
    <property type="entry name" value="Sushi"/>
    <property type="match status" value="9"/>
</dbReference>
<keyword evidence="5" id="KW-0677">Repeat</keyword>
<feature type="transmembrane region" description="Helical" evidence="11">
    <location>
        <begin position="579"/>
        <end position="603"/>
    </location>
</feature>
<reference evidence="14" key="1">
    <citation type="submission" date="2025-08" db="UniProtKB">
        <authorList>
            <consortium name="Ensembl"/>
        </authorList>
    </citation>
    <scope>IDENTIFICATION</scope>
</reference>
<feature type="domain" description="Sushi" evidence="13">
    <location>
        <begin position="156"/>
        <end position="214"/>
    </location>
</feature>
<keyword evidence="3 11" id="KW-0812">Transmembrane</keyword>
<keyword evidence="8 10" id="KW-1015">Disulfide bond</keyword>
<dbReference type="SMART" id="SM00032">
    <property type="entry name" value="CCP"/>
    <property type="match status" value="9"/>
</dbReference>
<dbReference type="SUPFAM" id="SSF57535">
    <property type="entry name" value="Complement control module/SCR domain"/>
    <property type="match status" value="9"/>
</dbReference>
<feature type="domain" description="Sushi" evidence="13">
    <location>
        <begin position="335"/>
        <end position="396"/>
    </location>
</feature>
<dbReference type="PROSITE" id="PS50923">
    <property type="entry name" value="SUSHI"/>
    <property type="match status" value="8"/>
</dbReference>
<evidence type="ECO:0000256" key="6">
    <source>
        <dbReference type="ARBA" id="ARBA00022989"/>
    </source>
</evidence>
<dbReference type="InterPro" id="IPR035976">
    <property type="entry name" value="Sushi/SCR/CCP_sf"/>
</dbReference>
<feature type="disulfide bond" evidence="10">
    <location>
        <begin position="545"/>
        <end position="572"/>
    </location>
</feature>
<feature type="disulfide bond" evidence="10">
    <location>
        <begin position="485"/>
        <end position="512"/>
    </location>
</feature>
<dbReference type="Pfam" id="PF01034">
    <property type="entry name" value="Syndecan"/>
    <property type="match status" value="1"/>
</dbReference>
<feature type="signal peptide" evidence="12">
    <location>
        <begin position="1"/>
        <end position="29"/>
    </location>
</feature>
<proteinExistence type="predicted"/>
<feature type="domain" description="Sushi" evidence="13">
    <location>
        <begin position="456"/>
        <end position="514"/>
    </location>
</feature>
<evidence type="ECO:0000256" key="12">
    <source>
        <dbReference type="SAM" id="SignalP"/>
    </source>
</evidence>
<comment type="caution">
    <text evidence="10">Lacks conserved residue(s) required for the propagation of feature annotation.</text>
</comment>
<evidence type="ECO:0000256" key="5">
    <source>
        <dbReference type="ARBA" id="ARBA00022737"/>
    </source>
</evidence>
<evidence type="ECO:0000256" key="9">
    <source>
        <dbReference type="ARBA" id="ARBA00023180"/>
    </source>
</evidence>
<feature type="domain" description="Sushi" evidence="13">
    <location>
        <begin position="397"/>
        <end position="455"/>
    </location>
</feature>
<evidence type="ECO:0000256" key="7">
    <source>
        <dbReference type="ARBA" id="ARBA00023136"/>
    </source>
</evidence>
<feature type="domain" description="Sushi" evidence="13">
    <location>
        <begin position="215"/>
        <end position="274"/>
    </location>
</feature>
<dbReference type="InterPro" id="IPR000436">
    <property type="entry name" value="Sushi_SCR_CCP_dom"/>
</dbReference>
<keyword evidence="2 10" id="KW-0768">Sushi</keyword>
<evidence type="ECO:0000313" key="15">
    <source>
        <dbReference type="Proteomes" id="UP000694569"/>
    </source>
</evidence>
<dbReference type="Proteomes" id="UP000694569">
    <property type="component" value="Unplaced"/>
</dbReference>
<protein>
    <recommendedName>
        <fullName evidence="13">Sushi domain-containing protein</fullName>
    </recommendedName>
</protein>
<dbReference type="InterPro" id="IPR050350">
    <property type="entry name" value="Compl-Cell_Adhes-Reg"/>
</dbReference>
<evidence type="ECO:0000256" key="3">
    <source>
        <dbReference type="ARBA" id="ARBA00022692"/>
    </source>
</evidence>
<evidence type="ECO:0000256" key="11">
    <source>
        <dbReference type="SAM" id="Phobius"/>
    </source>
</evidence>
<dbReference type="Ensembl" id="ENSLLET00000016338.1">
    <property type="protein sequence ID" value="ENSLLEP00000015736.1"/>
    <property type="gene ID" value="ENSLLEG00000009895.1"/>
</dbReference>
<dbReference type="GO" id="GO:0016020">
    <property type="term" value="C:membrane"/>
    <property type="evidence" value="ECO:0007669"/>
    <property type="project" value="UniProtKB-SubCell"/>
</dbReference>
<feature type="disulfide bond" evidence="10">
    <location>
        <begin position="305"/>
        <end position="332"/>
    </location>
</feature>
<dbReference type="PANTHER" id="PTHR19325:SF570">
    <property type="entry name" value="COMPLEMENT COMPONENT 4 BINDING PROTEIN, MEMBRANE"/>
    <property type="match status" value="1"/>
</dbReference>
<evidence type="ECO:0000256" key="4">
    <source>
        <dbReference type="ARBA" id="ARBA00022729"/>
    </source>
</evidence>
<dbReference type="GeneTree" id="ENSGT00940000164219"/>
<accession>A0A8C5MN88</accession>
<feature type="disulfide bond" evidence="10">
    <location>
        <begin position="245"/>
        <end position="272"/>
    </location>
</feature>